<dbReference type="Proteomes" id="UP000862426">
    <property type="component" value="Unassembled WGS sequence"/>
</dbReference>
<comment type="caution">
    <text evidence="1">The sequence shown here is derived from an EMBL/GenBank/DDBJ whole genome shotgun (WGS) entry which is preliminary data.</text>
</comment>
<evidence type="ECO:0000313" key="2">
    <source>
        <dbReference type="Proteomes" id="UP000862426"/>
    </source>
</evidence>
<reference evidence="1" key="1">
    <citation type="journal article" date="2018" name="Genome Biol.">
        <title>SKESA: strategic k-mer extension for scrupulous assemblies.</title>
        <authorList>
            <person name="Souvorov A."/>
            <person name="Agarwala R."/>
            <person name="Lipman D.J."/>
        </authorList>
    </citation>
    <scope>NUCLEOTIDE SEQUENCE</scope>
    <source>
        <strain evidence="1">CAV1698</strain>
    </source>
</reference>
<accession>A0A9C7QMJ0</accession>
<evidence type="ECO:0000313" key="1">
    <source>
        <dbReference type="EMBL" id="HCD1255979.1"/>
    </source>
</evidence>
<proteinExistence type="predicted"/>
<gene>
    <name evidence="1" type="ORF">JD854_RS13095</name>
</gene>
<protein>
    <submittedName>
        <fullName evidence="1">Uncharacterized protein</fullName>
    </submittedName>
</protein>
<organism evidence="1 2">
    <name type="scientific">Citrobacter amalonaticus</name>
    <dbReference type="NCBI Taxonomy" id="35703"/>
    <lineage>
        <taxon>Bacteria</taxon>
        <taxon>Pseudomonadati</taxon>
        <taxon>Pseudomonadota</taxon>
        <taxon>Gammaproteobacteria</taxon>
        <taxon>Enterobacterales</taxon>
        <taxon>Enterobacteriaceae</taxon>
        <taxon>Citrobacter</taxon>
    </lineage>
</organism>
<name>A0A9C7QMJ0_CITAM</name>
<dbReference type="AlphaFoldDB" id="A0A9C7QMJ0"/>
<sequence>MKYEFEKHLNTTSMPSIELQVHALQVGLASLVQAIEKSTPGFGEVFLQTFDNGFKQNREANKSVGEEYSPVEALALLGTMIKSGL</sequence>
<reference evidence="1" key="2">
    <citation type="submission" date="2022-05" db="EMBL/GenBank/DDBJ databases">
        <authorList>
            <consortium name="NCBI Pathogen Detection Project"/>
        </authorList>
    </citation>
    <scope>NUCLEOTIDE SEQUENCE</scope>
    <source>
        <strain evidence="1">CAV1698</strain>
    </source>
</reference>
<dbReference type="RefSeq" id="WP_200081089.1">
    <property type="nucleotide sequence ID" value="NZ_JADVIG010000001.1"/>
</dbReference>
<dbReference type="EMBL" id="DACYAJ020000015">
    <property type="protein sequence ID" value="HCD1255979.1"/>
    <property type="molecule type" value="Genomic_DNA"/>
</dbReference>